<feature type="compositionally biased region" description="Low complexity" evidence="1">
    <location>
        <begin position="14"/>
        <end position="24"/>
    </location>
</feature>
<dbReference type="EMBL" id="BSXT01000279">
    <property type="protein sequence ID" value="GMF23254.1"/>
    <property type="molecule type" value="Genomic_DNA"/>
</dbReference>
<keyword evidence="3" id="KW-1185">Reference proteome</keyword>
<evidence type="ECO:0000256" key="1">
    <source>
        <dbReference type="SAM" id="MobiDB-lite"/>
    </source>
</evidence>
<evidence type="ECO:0000313" key="2">
    <source>
        <dbReference type="EMBL" id="GMF23254.1"/>
    </source>
</evidence>
<name>A0A9W6U1C7_9STRA</name>
<sequence length="101" mass="10116">MTEEELNSIEPPSGRKSSSCLRSSATVGKGVRASPTLGSPVKASNSEGTLSSAAESASRLDASALGVLMTLSPLMALRSGSSDSTTLVCASHNSSAFLNVG</sequence>
<proteinExistence type="predicted"/>
<dbReference type="AlphaFoldDB" id="A0A9W6U1C7"/>
<evidence type="ECO:0000313" key="3">
    <source>
        <dbReference type="Proteomes" id="UP001165121"/>
    </source>
</evidence>
<reference evidence="2" key="1">
    <citation type="submission" date="2023-04" db="EMBL/GenBank/DDBJ databases">
        <title>Phytophthora fragariaefolia NBRC 109709.</title>
        <authorList>
            <person name="Ichikawa N."/>
            <person name="Sato H."/>
            <person name="Tonouchi N."/>
        </authorList>
    </citation>
    <scope>NUCLEOTIDE SEQUENCE</scope>
    <source>
        <strain evidence="2">NBRC 109709</strain>
    </source>
</reference>
<feature type="region of interest" description="Disordered" evidence="1">
    <location>
        <begin position="1"/>
        <end position="50"/>
    </location>
</feature>
<gene>
    <name evidence="2" type="ORF">Pfra01_000363400</name>
</gene>
<organism evidence="2 3">
    <name type="scientific">Phytophthora fragariaefolia</name>
    <dbReference type="NCBI Taxonomy" id="1490495"/>
    <lineage>
        <taxon>Eukaryota</taxon>
        <taxon>Sar</taxon>
        <taxon>Stramenopiles</taxon>
        <taxon>Oomycota</taxon>
        <taxon>Peronosporomycetes</taxon>
        <taxon>Peronosporales</taxon>
        <taxon>Peronosporaceae</taxon>
        <taxon>Phytophthora</taxon>
    </lineage>
</organism>
<protein>
    <submittedName>
        <fullName evidence="2">Unnamed protein product</fullName>
    </submittedName>
</protein>
<comment type="caution">
    <text evidence="2">The sequence shown here is derived from an EMBL/GenBank/DDBJ whole genome shotgun (WGS) entry which is preliminary data.</text>
</comment>
<dbReference type="Proteomes" id="UP001165121">
    <property type="component" value="Unassembled WGS sequence"/>
</dbReference>
<accession>A0A9W6U1C7</accession>